<feature type="signal peptide" evidence="1">
    <location>
        <begin position="1"/>
        <end position="20"/>
    </location>
</feature>
<proteinExistence type="predicted"/>
<dbReference type="Proteomes" id="UP000251800">
    <property type="component" value="Unassembled WGS sequence"/>
</dbReference>
<reference evidence="2 3" key="1">
    <citation type="submission" date="2018-05" db="EMBL/GenBank/DDBJ databases">
        <title>Abyssibacter profundi OUC007T gen. nov., sp. nov, a marine bacterium isolated from seawater of the Mariana Trench.</title>
        <authorList>
            <person name="Zhou S."/>
        </authorList>
    </citation>
    <scope>NUCLEOTIDE SEQUENCE [LARGE SCALE GENOMIC DNA]</scope>
    <source>
        <strain evidence="2 3">OUC007</strain>
    </source>
</reference>
<protein>
    <submittedName>
        <fullName evidence="2">Uncharacterized protein</fullName>
    </submittedName>
</protein>
<keyword evidence="1" id="KW-0732">Signal</keyword>
<evidence type="ECO:0000313" key="2">
    <source>
        <dbReference type="EMBL" id="PWN54618.1"/>
    </source>
</evidence>
<comment type="caution">
    <text evidence="2">The sequence shown here is derived from an EMBL/GenBank/DDBJ whole genome shotgun (WGS) entry which is preliminary data.</text>
</comment>
<organism evidence="2 3">
    <name type="scientific">Abyssibacter profundi</name>
    <dbReference type="NCBI Taxonomy" id="2182787"/>
    <lineage>
        <taxon>Bacteria</taxon>
        <taxon>Pseudomonadati</taxon>
        <taxon>Pseudomonadota</taxon>
        <taxon>Gammaproteobacteria</taxon>
        <taxon>Chromatiales</taxon>
        <taxon>Oceanococcaceae</taxon>
        <taxon>Abyssibacter</taxon>
    </lineage>
</organism>
<dbReference type="AlphaFoldDB" id="A0A383XPR4"/>
<name>A0A383XPR4_9GAMM</name>
<evidence type="ECO:0000313" key="3">
    <source>
        <dbReference type="Proteomes" id="UP000251800"/>
    </source>
</evidence>
<accession>A0A383XPR4</accession>
<gene>
    <name evidence="2" type="ORF">DEH80_16485</name>
</gene>
<dbReference type="EMBL" id="QEQK01000021">
    <property type="protein sequence ID" value="PWN54618.1"/>
    <property type="molecule type" value="Genomic_DNA"/>
</dbReference>
<keyword evidence="3" id="KW-1185">Reference proteome</keyword>
<feature type="chain" id="PRO_5016913481" evidence="1">
    <location>
        <begin position="21"/>
        <end position="365"/>
    </location>
</feature>
<sequence>MVPLTLGVALLAGCASTQTAAPPPEFNPALDAASQVSSFIRPANTKTRGESRRVALTSCVVAFGTKTSGFAQTQAGTFAYQDPDKARVEAKVSTLYQLEGIGDAQMQSMTDAICARAERQLADAGLDVMPHAELAATSAYQAVAAKGRQAPVDWSLGKSDYRVFVPTGWTLFDQRFDGKARGIKNIFAQASRSNPQALEAKLVDELGVTGVHLDLMVDFANVSSSDEQYTGFIGRNVGRDEASLSTSVKLATSGVLKLVTPDVIHCHKLGCDTMWTAWPAYQSSRPLVSSDPFYTGMSDAQSAGSKVAEGLASAIGVLTALAGGTGGSYDRTEWAVEADPTAYEDIATRYAGYFVDMAVLAQQPN</sequence>
<evidence type="ECO:0000256" key="1">
    <source>
        <dbReference type="SAM" id="SignalP"/>
    </source>
</evidence>